<evidence type="ECO:0000313" key="14">
    <source>
        <dbReference type="Proteomes" id="UP000192333"/>
    </source>
</evidence>
<keyword evidence="3 12" id="KW-0812">Transmembrane</keyword>
<dbReference type="HAMAP" id="MF_01665">
    <property type="entry name" value="HemeA_synth_type2"/>
    <property type="match status" value="1"/>
</dbReference>
<evidence type="ECO:0000313" key="13">
    <source>
        <dbReference type="EMBL" id="SMD45997.1"/>
    </source>
</evidence>
<evidence type="ECO:0000256" key="1">
    <source>
        <dbReference type="ARBA" id="ARBA00001970"/>
    </source>
</evidence>
<dbReference type="InterPro" id="IPR023754">
    <property type="entry name" value="HemeA_Synthase_type2"/>
</dbReference>
<feature type="transmembrane region" description="Helical" evidence="12">
    <location>
        <begin position="161"/>
        <end position="180"/>
    </location>
</feature>
<proteinExistence type="inferred from homology"/>
<protein>
    <submittedName>
        <fullName evidence="13">Cytochrome c oxidase assembly protein subunit 15</fullName>
    </submittedName>
</protein>
<comment type="catalytic activity">
    <reaction evidence="11">
        <text>Fe(II)-heme o + 2 A + H2O = Fe(II)-heme a + 2 AH2</text>
        <dbReference type="Rhea" id="RHEA:63388"/>
        <dbReference type="ChEBI" id="CHEBI:13193"/>
        <dbReference type="ChEBI" id="CHEBI:15377"/>
        <dbReference type="ChEBI" id="CHEBI:17499"/>
        <dbReference type="ChEBI" id="CHEBI:60530"/>
        <dbReference type="ChEBI" id="CHEBI:61715"/>
        <dbReference type="EC" id="1.17.99.9"/>
    </reaction>
    <physiologicalReaction direction="left-to-right" evidence="11">
        <dbReference type="Rhea" id="RHEA:63389"/>
    </physiologicalReaction>
</comment>
<sequence>MRLGSLNPKLIYQNAVHTWLMAGVILVLLMVVIGGVTRLTQSGLSMVRWEPIIGAIPPTTAEQWQQEFVEYQASPEFKAYNSHFTLSDYKQIYFWEYLHRLIGRMVGLVFIFPAMFFWVKGVFDLRMKKQVMLIFLGGLFQGFLGWYMVKSGLVDMPHVSHYRLTAHLSTALALAAYIYWLSLEWKIFTRIEAPTIKKGTIALTVLLGIQIIYGGLVAGLKAGKMYNTFPKMGRTWFPSDLNTALDLHGVFSLFANGVVVQFIHRYLAYLVIGGVILLWWRIKKNASELRPLGDYLLIMVGIQFFLGVLTLIWAVPVSLGLLHQMGAVVLLLGLVKMVKKTAYINH</sequence>
<feature type="transmembrane region" description="Helical" evidence="12">
    <location>
        <begin position="101"/>
        <end position="119"/>
    </location>
</feature>
<comment type="pathway">
    <text evidence="10">Porphyrin-containing compound metabolism; heme A biosynthesis; heme A from heme O: step 1/1.</text>
</comment>
<evidence type="ECO:0000256" key="9">
    <source>
        <dbReference type="ARBA" id="ARBA00023136"/>
    </source>
</evidence>
<keyword evidence="7" id="KW-0408">Iron</keyword>
<keyword evidence="6" id="KW-0560">Oxidoreductase</keyword>
<evidence type="ECO:0000256" key="5">
    <source>
        <dbReference type="ARBA" id="ARBA00022989"/>
    </source>
</evidence>
<dbReference type="STRING" id="758820.SAMN00777080_4671"/>
<keyword evidence="5 12" id="KW-1133">Transmembrane helix</keyword>
<name>A0A1W2HAV0_9BACT</name>
<feature type="transmembrane region" description="Helical" evidence="12">
    <location>
        <begin position="131"/>
        <end position="149"/>
    </location>
</feature>
<dbReference type="PANTHER" id="PTHR23289">
    <property type="entry name" value="CYTOCHROME C OXIDASE ASSEMBLY PROTEIN COX15"/>
    <property type="match status" value="1"/>
</dbReference>
<keyword evidence="4" id="KW-0479">Metal-binding</keyword>
<dbReference type="GO" id="GO:0006784">
    <property type="term" value="P:heme A biosynthetic process"/>
    <property type="evidence" value="ECO:0007669"/>
    <property type="project" value="InterPro"/>
</dbReference>
<evidence type="ECO:0000256" key="3">
    <source>
        <dbReference type="ARBA" id="ARBA00022692"/>
    </source>
</evidence>
<dbReference type="EMBL" id="LT838813">
    <property type="protein sequence ID" value="SMD45997.1"/>
    <property type="molecule type" value="Genomic_DNA"/>
</dbReference>
<dbReference type="GO" id="GO:0046872">
    <property type="term" value="F:metal ion binding"/>
    <property type="evidence" value="ECO:0007669"/>
    <property type="project" value="UniProtKB-KW"/>
</dbReference>
<dbReference type="InterPro" id="IPR003780">
    <property type="entry name" value="COX15/CtaA_fam"/>
</dbReference>
<dbReference type="AlphaFoldDB" id="A0A1W2HAV0"/>
<feature type="transmembrane region" description="Helical" evidence="12">
    <location>
        <begin position="294"/>
        <end position="315"/>
    </location>
</feature>
<accession>A0A1W2HAV0</accession>
<evidence type="ECO:0000256" key="7">
    <source>
        <dbReference type="ARBA" id="ARBA00023004"/>
    </source>
</evidence>
<organism evidence="13 14">
    <name type="scientific">Aquiflexum balticum DSM 16537</name>
    <dbReference type="NCBI Taxonomy" id="758820"/>
    <lineage>
        <taxon>Bacteria</taxon>
        <taxon>Pseudomonadati</taxon>
        <taxon>Bacteroidota</taxon>
        <taxon>Cytophagia</taxon>
        <taxon>Cytophagales</taxon>
        <taxon>Cyclobacteriaceae</taxon>
        <taxon>Aquiflexum</taxon>
    </lineage>
</organism>
<evidence type="ECO:0000256" key="2">
    <source>
        <dbReference type="ARBA" id="ARBA00004141"/>
    </source>
</evidence>
<dbReference type="Proteomes" id="UP000192333">
    <property type="component" value="Chromosome I"/>
</dbReference>
<keyword evidence="8" id="KW-0350">Heme biosynthesis</keyword>
<evidence type="ECO:0000256" key="8">
    <source>
        <dbReference type="ARBA" id="ARBA00023133"/>
    </source>
</evidence>
<comment type="subcellular location">
    <subcellularLocation>
        <location evidence="2">Membrane</location>
        <topology evidence="2">Multi-pass membrane protein</topology>
    </subcellularLocation>
</comment>
<evidence type="ECO:0000256" key="11">
    <source>
        <dbReference type="ARBA" id="ARBA00048044"/>
    </source>
</evidence>
<reference evidence="14" key="1">
    <citation type="submission" date="2017-04" db="EMBL/GenBank/DDBJ databases">
        <authorList>
            <person name="Varghese N."/>
            <person name="Submissions S."/>
        </authorList>
    </citation>
    <scope>NUCLEOTIDE SEQUENCE [LARGE SCALE GENOMIC DNA]</scope>
    <source>
        <strain evidence="14">DSM 16537</strain>
    </source>
</reference>
<dbReference type="RefSeq" id="WP_084122949.1">
    <property type="nucleotide sequence ID" value="NZ_LT838813.1"/>
</dbReference>
<dbReference type="OrthoDB" id="9793156at2"/>
<evidence type="ECO:0000256" key="4">
    <source>
        <dbReference type="ARBA" id="ARBA00022723"/>
    </source>
</evidence>
<feature type="transmembrane region" description="Helical" evidence="12">
    <location>
        <begin position="321"/>
        <end position="338"/>
    </location>
</feature>
<comment type="cofactor">
    <cofactor evidence="1">
        <name>heme b</name>
        <dbReference type="ChEBI" id="CHEBI:60344"/>
    </cofactor>
</comment>
<keyword evidence="9 12" id="KW-0472">Membrane</keyword>
<dbReference type="GO" id="GO:0016653">
    <property type="term" value="F:oxidoreductase activity, acting on NAD(P)H, heme protein as acceptor"/>
    <property type="evidence" value="ECO:0007669"/>
    <property type="project" value="TreeGrafter"/>
</dbReference>
<dbReference type="Pfam" id="PF02628">
    <property type="entry name" value="COX15-CtaA"/>
    <property type="match status" value="1"/>
</dbReference>
<dbReference type="GO" id="GO:0016020">
    <property type="term" value="C:membrane"/>
    <property type="evidence" value="ECO:0007669"/>
    <property type="project" value="UniProtKB-SubCell"/>
</dbReference>
<evidence type="ECO:0000256" key="12">
    <source>
        <dbReference type="SAM" id="Phobius"/>
    </source>
</evidence>
<evidence type="ECO:0000256" key="6">
    <source>
        <dbReference type="ARBA" id="ARBA00023002"/>
    </source>
</evidence>
<feature type="transmembrane region" description="Helical" evidence="12">
    <location>
        <begin position="266"/>
        <end position="282"/>
    </location>
</feature>
<gene>
    <name evidence="13" type="ORF">SAMN00777080_4671</name>
</gene>
<dbReference type="GO" id="GO:0120547">
    <property type="term" value="F:heme A synthase activity"/>
    <property type="evidence" value="ECO:0007669"/>
    <property type="project" value="UniProtKB-EC"/>
</dbReference>
<feature type="transmembrane region" description="Helical" evidence="12">
    <location>
        <begin position="20"/>
        <end position="39"/>
    </location>
</feature>
<feature type="transmembrane region" description="Helical" evidence="12">
    <location>
        <begin position="200"/>
        <end position="220"/>
    </location>
</feature>
<dbReference type="PANTHER" id="PTHR23289:SF2">
    <property type="entry name" value="CYTOCHROME C OXIDASE ASSEMBLY PROTEIN COX15 HOMOLOG"/>
    <property type="match status" value="1"/>
</dbReference>
<keyword evidence="14" id="KW-1185">Reference proteome</keyword>
<evidence type="ECO:0000256" key="10">
    <source>
        <dbReference type="ARBA" id="ARBA00044501"/>
    </source>
</evidence>